<dbReference type="AlphaFoldDB" id="A0A5B8JES1"/>
<evidence type="ECO:0000313" key="2">
    <source>
        <dbReference type="Proteomes" id="UP000320580"/>
    </source>
</evidence>
<dbReference type="Proteomes" id="UP000320580">
    <property type="component" value="Chromosome"/>
</dbReference>
<keyword evidence="2" id="KW-1185">Reference proteome</keyword>
<reference evidence="1 2" key="1">
    <citation type="submission" date="2019-07" db="EMBL/GenBank/DDBJ databases">
        <authorList>
            <person name="Zhu P."/>
        </authorList>
    </citation>
    <scope>NUCLEOTIDE SEQUENCE [LARGE SCALE GENOMIC DNA]</scope>
    <source>
        <strain evidence="1 2">SSL-25</strain>
    </source>
</reference>
<dbReference type="KEGG" id="sqz:FQU76_04685"/>
<protein>
    <recommendedName>
        <fullName evidence="3">DUF2262 domain-containing protein</fullName>
    </recommendedName>
</protein>
<name>A0A5B8JES1_9ACTN</name>
<proteinExistence type="predicted"/>
<organism evidence="1 2">
    <name type="scientific">Streptomyces qinzhouensis</name>
    <dbReference type="NCBI Taxonomy" id="2599401"/>
    <lineage>
        <taxon>Bacteria</taxon>
        <taxon>Bacillati</taxon>
        <taxon>Actinomycetota</taxon>
        <taxon>Actinomycetes</taxon>
        <taxon>Kitasatosporales</taxon>
        <taxon>Streptomycetaceae</taxon>
        <taxon>Streptomyces</taxon>
    </lineage>
</organism>
<accession>A0A5B8JES1</accession>
<sequence length="138" mass="15067">MLHTDDFTDTGWATVRVADDRELVVSFDAAPATATAHGGPSPQTLAALLPRVRDLLADFGNIGRTAVDHLWQWGADPSDTDEDRAEFTATMHPSDLVVRTDGGFALHYQDTGGRMPDGYWPAVHFTADRTPDRVTVEC</sequence>
<evidence type="ECO:0000313" key="1">
    <source>
        <dbReference type="EMBL" id="QDY75933.1"/>
    </source>
</evidence>
<dbReference type="RefSeq" id="WP_146479236.1">
    <property type="nucleotide sequence ID" value="NZ_CP042266.1"/>
</dbReference>
<dbReference type="OrthoDB" id="8657320at2"/>
<dbReference type="EMBL" id="CP042266">
    <property type="protein sequence ID" value="QDY75933.1"/>
    <property type="molecule type" value="Genomic_DNA"/>
</dbReference>
<evidence type="ECO:0008006" key="3">
    <source>
        <dbReference type="Google" id="ProtNLM"/>
    </source>
</evidence>
<gene>
    <name evidence="1" type="ORF">FQU76_04685</name>
</gene>